<proteinExistence type="predicted"/>
<reference evidence="1 2" key="1">
    <citation type="journal article" date="2020" name="Nature">
        <title>Six reference-quality genomes reveal evolution of bat adaptations.</title>
        <authorList>
            <person name="Jebb D."/>
            <person name="Huang Z."/>
            <person name="Pippel M."/>
            <person name="Hughes G.M."/>
            <person name="Lavrichenko K."/>
            <person name="Devanna P."/>
            <person name="Winkler S."/>
            <person name="Jermiin L.S."/>
            <person name="Skirmuntt E.C."/>
            <person name="Katzourakis A."/>
            <person name="Burkitt-Gray L."/>
            <person name="Ray D.A."/>
            <person name="Sullivan K.A.M."/>
            <person name="Roscito J.G."/>
            <person name="Kirilenko B.M."/>
            <person name="Davalos L.M."/>
            <person name="Corthals A.P."/>
            <person name="Power M.L."/>
            <person name="Jones G."/>
            <person name="Ransome R.D."/>
            <person name="Dechmann D.K.N."/>
            <person name="Locatelli A.G."/>
            <person name="Puechmaille S.J."/>
            <person name="Fedrigo O."/>
            <person name="Jarvis E.D."/>
            <person name="Hiller M."/>
            <person name="Vernes S.C."/>
            <person name="Myers E.W."/>
            <person name="Teeling E.C."/>
        </authorList>
    </citation>
    <scope>NUCLEOTIDE SEQUENCE [LARGE SCALE GENOMIC DNA]</scope>
    <source>
        <strain evidence="1">MRhiFer1</strain>
        <tissue evidence="1">Lung</tissue>
    </source>
</reference>
<evidence type="ECO:0000313" key="1">
    <source>
        <dbReference type="EMBL" id="KAF6376408.1"/>
    </source>
</evidence>
<comment type="caution">
    <text evidence="1">The sequence shown here is derived from an EMBL/GenBank/DDBJ whole genome shotgun (WGS) entry which is preliminary data.</text>
</comment>
<name>A0A7J7ZQL2_RHIFE</name>
<dbReference type="Proteomes" id="UP000585614">
    <property type="component" value="Unassembled WGS sequence"/>
</dbReference>
<dbReference type="EMBL" id="JACAGC010000003">
    <property type="protein sequence ID" value="KAF6376408.1"/>
    <property type="molecule type" value="Genomic_DNA"/>
</dbReference>
<gene>
    <name evidence="1" type="ORF">mRhiFer1_009599</name>
</gene>
<accession>A0A7J7ZQL2</accession>
<sequence length="173" mass="20027">MRTISSEHQMIPHQTDTIPKTCPMLILSGTECQLFVIWKAWCGATDRSRRKHTYLKNISKEEQLITGGKGKDTFHLNRKRNSFRLVVSSLTQKSENTFSPQENRGPLSYLFKKTKVYCVNQTIAFQSRVLFLASGFHEKNCRKMCLVRDHSICRRPVGRKILLHVHPPQSRGK</sequence>
<organism evidence="1 2">
    <name type="scientific">Rhinolophus ferrumequinum</name>
    <name type="common">Greater horseshoe bat</name>
    <dbReference type="NCBI Taxonomy" id="59479"/>
    <lineage>
        <taxon>Eukaryota</taxon>
        <taxon>Metazoa</taxon>
        <taxon>Chordata</taxon>
        <taxon>Craniata</taxon>
        <taxon>Vertebrata</taxon>
        <taxon>Euteleostomi</taxon>
        <taxon>Mammalia</taxon>
        <taxon>Eutheria</taxon>
        <taxon>Laurasiatheria</taxon>
        <taxon>Chiroptera</taxon>
        <taxon>Yinpterochiroptera</taxon>
        <taxon>Rhinolophoidea</taxon>
        <taxon>Rhinolophidae</taxon>
        <taxon>Rhinolophinae</taxon>
        <taxon>Rhinolophus</taxon>
    </lineage>
</organism>
<evidence type="ECO:0000313" key="2">
    <source>
        <dbReference type="Proteomes" id="UP000585614"/>
    </source>
</evidence>
<protein>
    <submittedName>
        <fullName evidence="1">Uncharacterized protein</fullName>
    </submittedName>
</protein>
<dbReference type="AlphaFoldDB" id="A0A7J7ZQL2"/>